<organism evidence="2 3">
    <name type="scientific">Phytophthora infestans</name>
    <name type="common">Potato late blight agent</name>
    <name type="synonym">Botrytis infestans</name>
    <dbReference type="NCBI Taxonomy" id="4787"/>
    <lineage>
        <taxon>Eukaryota</taxon>
        <taxon>Sar</taxon>
        <taxon>Stramenopiles</taxon>
        <taxon>Oomycota</taxon>
        <taxon>Peronosporomycetes</taxon>
        <taxon>Peronosporales</taxon>
        <taxon>Peronosporaceae</taxon>
        <taxon>Phytophthora</taxon>
    </lineage>
</organism>
<comment type="caution">
    <text evidence="2">The sequence shown here is derived from an EMBL/GenBank/DDBJ whole genome shotgun (WGS) entry which is preliminary data.</text>
</comment>
<proteinExistence type="predicted"/>
<name>A0A8S9VCP4_PHYIN</name>
<gene>
    <name evidence="2" type="ORF">GN958_ATG01653</name>
</gene>
<feature type="transmembrane region" description="Helical" evidence="1">
    <location>
        <begin position="264"/>
        <end position="285"/>
    </location>
</feature>
<feature type="transmembrane region" description="Helical" evidence="1">
    <location>
        <begin position="12"/>
        <end position="32"/>
    </location>
</feature>
<keyword evidence="1" id="KW-1133">Transmembrane helix</keyword>
<sequence>MSDSTQDENYKHHMPLLLVTMACGCGYLYTVLDIQTLEFHHLKQIAFPSQSFQTRRGFVRVLRWLESLNSREDVFMLGQLLTQAQLQSTGQGDTNFANQVAAAASIEVTMHLCKLGLQCCLILFLLGRRGLSKNQTMASLSLCILSWICWKMAQTCLYEVLSPYRSSISEVPSLSRSKAPLRDEMAVSVLNALFVARYSSICITNLIFGRAYQMYFCEPWPTKWKGVPAYLGSKNLVLATLFFASAAVSVMSVSTPTLRSLCEAATQIEAISLVVAFAHFIFLNFHRK</sequence>
<protein>
    <recommendedName>
        <fullName evidence="4">Transmembrane protein</fullName>
    </recommendedName>
</protein>
<reference evidence="2" key="1">
    <citation type="submission" date="2020-03" db="EMBL/GenBank/DDBJ databases">
        <title>Hybrid Assembly of Korean Phytophthora infestans isolates.</title>
        <authorList>
            <person name="Prokchorchik M."/>
            <person name="Lee Y."/>
            <person name="Seo J."/>
            <person name="Cho J.-H."/>
            <person name="Park Y.-E."/>
            <person name="Jang D.-C."/>
            <person name="Im J.-S."/>
            <person name="Choi J.-G."/>
            <person name="Park H.-J."/>
            <person name="Lee G.-B."/>
            <person name="Lee Y.-G."/>
            <person name="Hong S.-Y."/>
            <person name="Cho K."/>
            <person name="Sohn K.H."/>
        </authorList>
    </citation>
    <scope>NUCLEOTIDE SEQUENCE</scope>
    <source>
        <strain evidence="2">KR_2_A2</strain>
    </source>
</reference>
<dbReference type="Proteomes" id="UP000704712">
    <property type="component" value="Unassembled WGS sequence"/>
</dbReference>
<dbReference type="EMBL" id="JAACNO010000192">
    <property type="protein sequence ID" value="KAF4149112.1"/>
    <property type="molecule type" value="Genomic_DNA"/>
</dbReference>
<evidence type="ECO:0000313" key="3">
    <source>
        <dbReference type="Proteomes" id="UP000704712"/>
    </source>
</evidence>
<keyword evidence="1" id="KW-0472">Membrane</keyword>
<keyword evidence="1" id="KW-0812">Transmembrane</keyword>
<evidence type="ECO:0000313" key="2">
    <source>
        <dbReference type="EMBL" id="KAF4149112.1"/>
    </source>
</evidence>
<evidence type="ECO:0008006" key="4">
    <source>
        <dbReference type="Google" id="ProtNLM"/>
    </source>
</evidence>
<accession>A0A8S9VCP4</accession>
<feature type="transmembrane region" description="Helical" evidence="1">
    <location>
        <begin position="229"/>
        <end position="252"/>
    </location>
</feature>
<evidence type="ECO:0000256" key="1">
    <source>
        <dbReference type="SAM" id="Phobius"/>
    </source>
</evidence>
<dbReference type="AlphaFoldDB" id="A0A8S9VCP4"/>